<evidence type="ECO:0000313" key="1">
    <source>
        <dbReference type="EMBL" id="KAJ3525654.1"/>
    </source>
</evidence>
<reference evidence="1" key="1">
    <citation type="submission" date="2022-07" db="EMBL/GenBank/DDBJ databases">
        <title>Genome Sequence of Phlebia brevispora.</title>
        <authorList>
            <person name="Buettner E."/>
        </authorList>
    </citation>
    <scope>NUCLEOTIDE SEQUENCE</scope>
    <source>
        <strain evidence="1">MPL23</strain>
    </source>
</reference>
<sequence length="233" mass="25791">MAPNAAPPLAKRATSSNSERPALTPRRTEDEEVKPYVIVSDIGKGSFATVYRGYHEDTHQAVAIKTVNRSGLSQKLFENLQGEIEILKALSHRHITRLLDIVQGERNIYLIIEFCAGGDLSNYIKKRGRVEGLEYIPSPGAAPIYYPHPKTGGLDEIVVRSFLRQLARALKFLRRRNLIHRDIKPQNLLLNPASESDLAMGHPLGVPILKVADFGFARSLSPAMMAETLCGSP</sequence>
<proteinExistence type="predicted"/>
<evidence type="ECO:0000313" key="2">
    <source>
        <dbReference type="Proteomes" id="UP001148662"/>
    </source>
</evidence>
<gene>
    <name evidence="1" type="ORF">NM688_g8371</name>
</gene>
<dbReference type="Proteomes" id="UP001148662">
    <property type="component" value="Unassembled WGS sequence"/>
</dbReference>
<protein>
    <submittedName>
        <fullName evidence="1">Uncharacterized protein</fullName>
    </submittedName>
</protein>
<name>A0ACC1RS45_9APHY</name>
<organism evidence="1 2">
    <name type="scientific">Phlebia brevispora</name>
    <dbReference type="NCBI Taxonomy" id="194682"/>
    <lineage>
        <taxon>Eukaryota</taxon>
        <taxon>Fungi</taxon>
        <taxon>Dikarya</taxon>
        <taxon>Basidiomycota</taxon>
        <taxon>Agaricomycotina</taxon>
        <taxon>Agaricomycetes</taxon>
        <taxon>Polyporales</taxon>
        <taxon>Meruliaceae</taxon>
        <taxon>Phlebia</taxon>
    </lineage>
</organism>
<keyword evidence="2" id="KW-1185">Reference proteome</keyword>
<dbReference type="EMBL" id="JANHOG010002229">
    <property type="protein sequence ID" value="KAJ3525654.1"/>
    <property type="molecule type" value="Genomic_DNA"/>
</dbReference>
<accession>A0ACC1RS45</accession>
<comment type="caution">
    <text evidence="1">The sequence shown here is derived from an EMBL/GenBank/DDBJ whole genome shotgun (WGS) entry which is preliminary data.</text>
</comment>